<proteinExistence type="predicted"/>
<keyword evidence="3" id="KW-1185">Reference proteome</keyword>
<dbReference type="AlphaFoldDB" id="A0A1L0AZU6"/>
<evidence type="ECO:0000313" key="3">
    <source>
        <dbReference type="Proteomes" id="UP000183365"/>
    </source>
</evidence>
<evidence type="ECO:0000313" key="2">
    <source>
        <dbReference type="EMBL" id="SGZ39656.1"/>
    </source>
</evidence>
<evidence type="ECO:0000256" key="1">
    <source>
        <dbReference type="SAM" id="MobiDB-lite"/>
    </source>
</evidence>
<reference evidence="3" key="1">
    <citation type="submission" date="2016-11" db="EMBL/GenBank/DDBJ databases">
        <authorList>
            <person name="Guldener U."/>
        </authorList>
    </citation>
    <scope>NUCLEOTIDE SEQUENCE [LARGE SCALE GENOMIC DNA]</scope>
</reference>
<feature type="compositionally biased region" description="Acidic residues" evidence="1">
    <location>
        <begin position="39"/>
        <end position="62"/>
    </location>
</feature>
<gene>
    <name evidence="2" type="ORF">HGUI_01856</name>
</gene>
<accession>A0A1L0AZU6</accession>
<name>A0A1L0AZU6_9ASCO</name>
<feature type="region of interest" description="Disordered" evidence="1">
    <location>
        <begin position="29"/>
        <end position="66"/>
    </location>
</feature>
<dbReference type="VEuPathDB" id="FungiDB:HGUI_01856"/>
<sequence>MSELQKVDNIANKLLLSIEEILKYSQLNNTPELVKNNNTEDDEEDDIDMESESDDEEDENSNENDILSRNLLRNINAKRHEVASIDSIEQIQVLHKHSRNVVKSIQELLLITKNLKEKWALKDVPRSINNENTESNTETTNDVNANEIKSCIENIQLLL</sequence>
<protein>
    <submittedName>
        <fullName evidence="2">Uncharacterized protein</fullName>
    </submittedName>
</protein>
<dbReference type="EMBL" id="FQNF01000028">
    <property type="protein sequence ID" value="SGZ39656.1"/>
    <property type="molecule type" value="Genomic_DNA"/>
</dbReference>
<organism evidence="2 3">
    <name type="scientific">Hanseniaspora guilliermondii</name>
    <dbReference type="NCBI Taxonomy" id="56406"/>
    <lineage>
        <taxon>Eukaryota</taxon>
        <taxon>Fungi</taxon>
        <taxon>Dikarya</taxon>
        <taxon>Ascomycota</taxon>
        <taxon>Saccharomycotina</taxon>
        <taxon>Saccharomycetes</taxon>
        <taxon>Saccharomycodales</taxon>
        <taxon>Saccharomycodaceae</taxon>
        <taxon>Hanseniaspora</taxon>
    </lineage>
</organism>
<dbReference type="Proteomes" id="UP000183365">
    <property type="component" value="Unassembled WGS sequence"/>
</dbReference>
<dbReference type="OrthoDB" id="203279at2759"/>